<feature type="transmembrane region" description="Helical" evidence="5">
    <location>
        <begin position="354"/>
        <end position="373"/>
    </location>
</feature>
<sequence>MSMTNIQKGSSLSLYLIVGGTLVTGAANSLLTKYQDNQCVKNCSSIDDPTTRKNFEQPAIQTLQMFLGEFAMFFVWLSVRYYDAKRAINQQSIAYEQQANLDSHGAFAANEEGSEGVTNKEVPNAVGLFQNWRLAIPAICDLSCTTLLNIGLVYTPVSIYQMTRGSIVLFVAVLSVIFLKRKITKLQWLSLAFVTLGVAIVGLSGSQHGQAKNVGGISDEAATSAAAAGAASGGLVLLGIALIIFATSFQGIQFVVEEHILAKHPVIPLQLVYIEGFFGASTIMFFMVLFNYIFSYLQTPEEFADSPFNMIEAFAQVFTNKTVLVSSVLIMISIASFNYCGLSITHRVSATARSTVDTCRTLIVWLVAIVMGWEQFLFLQMLGFVVLVFGTLCFNGVLKPEEWKYVPTWLKEEQSVVREERRALIEEFEEFEDRT</sequence>
<name>A5DXW0_LODEL</name>
<feature type="transmembrane region" description="Helical" evidence="5">
    <location>
        <begin position="323"/>
        <end position="342"/>
    </location>
</feature>
<dbReference type="InterPro" id="IPR012404">
    <property type="entry name" value="UCP036436"/>
</dbReference>
<evidence type="ECO:0000313" key="6">
    <source>
        <dbReference type="EMBL" id="EDK44018.1"/>
    </source>
</evidence>
<dbReference type="KEGG" id="lel:PVL30_002223"/>
<proteinExistence type="predicted"/>
<dbReference type="SUPFAM" id="SSF103481">
    <property type="entry name" value="Multidrug resistance efflux transporter EmrE"/>
    <property type="match status" value="1"/>
</dbReference>
<evidence type="ECO:0000256" key="5">
    <source>
        <dbReference type="SAM" id="Phobius"/>
    </source>
</evidence>
<dbReference type="OMA" id="FIYKHNV"/>
<dbReference type="PANTHER" id="PTHR13146:SF0">
    <property type="entry name" value="SOLUTE CARRIER FAMILY 35 MEMBER F6"/>
    <property type="match status" value="1"/>
</dbReference>
<feature type="transmembrane region" description="Helical" evidence="5">
    <location>
        <begin position="12"/>
        <end position="31"/>
    </location>
</feature>
<feature type="transmembrane region" description="Helical" evidence="5">
    <location>
        <begin position="159"/>
        <end position="179"/>
    </location>
</feature>
<dbReference type="EMBL" id="CH981525">
    <property type="protein sequence ID" value="EDK44018.1"/>
    <property type="molecule type" value="Genomic_DNA"/>
</dbReference>
<dbReference type="Proteomes" id="UP000001996">
    <property type="component" value="Unassembled WGS sequence"/>
</dbReference>
<keyword evidence="7" id="KW-1185">Reference proteome</keyword>
<accession>A5DXW0</accession>
<feature type="transmembrane region" description="Helical" evidence="5">
    <location>
        <begin position="225"/>
        <end position="249"/>
    </location>
</feature>
<keyword evidence="4 5" id="KW-0472">Membrane</keyword>
<organism evidence="6 7">
    <name type="scientific">Lodderomyces elongisporus (strain ATCC 11503 / CBS 2605 / JCM 1781 / NBRC 1676 / NRRL YB-4239)</name>
    <name type="common">Yeast</name>
    <name type="synonym">Saccharomyces elongisporus</name>
    <dbReference type="NCBI Taxonomy" id="379508"/>
    <lineage>
        <taxon>Eukaryota</taxon>
        <taxon>Fungi</taxon>
        <taxon>Dikarya</taxon>
        <taxon>Ascomycota</taxon>
        <taxon>Saccharomycotina</taxon>
        <taxon>Pichiomycetes</taxon>
        <taxon>Debaryomycetaceae</taxon>
        <taxon>Candida/Lodderomyces clade</taxon>
        <taxon>Lodderomyces</taxon>
    </lineage>
</organism>
<protein>
    <recommendedName>
        <fullName evidence="8">EamA domain-containing protein</fullName>
    </recommendedName>
</protein>
<comment type="subcellular location">
    <subcellularLocation>
        <location evidence="1">Membrane</location>
        <topology evidence="1">Multi-pass membrane protein</topology>
    </subcellularLocation>
</comment>
<dbReference type="GO" id="GO:0015165">
    <property type="term" value="F:pyrimidine nucleotide-sugar transmembrane transporter activity"/>
    <property type="evidence" value="ECO:0007669"/>
    <property type="project" value="InterPro"/>
</dbReference>
<evidence type="ECO:0000256" key="2">
    <source>
        <dbReference type="ARBA" id="ARBA00022692"/>
    </source>
</evidence>
<dbReference type="InterPro" id="IPR007271">
    <property type="entry name" value="Nuc_sug_transpt"/>
</dbReference>
<keyword evidence="2 5" id="KW-0812">Transmembrane</keyword>
<feature type="transmembrane region" description="Helical" evidence="5">
    <location>
        <begin position="59"/>
        <end position="79"/>
    </location>
</feature>
<dbReference type="InParanoid" id="A5DXW0"/>
<dbReference type="PANTHER" id="PTHR13146">
    <property type="match status" value="1"/>
</dbReference>
<dbReference type="eggNOG" id="KOG3912">
    <property type="taxonomic scope" value="Eukaryota"/>
</dbReference>
<evidence type="ECO:0008006" key="8">
    <source>
        <dbReference type="Google" id="ProtNLM"/>
    </source>
</evidence>
<feature type="transmembrane region" description="Helical" evidence="5">
    <location>
        <begin position="134"/>
        <end position="153"/>
    </location>
</feature>
<dbReference type="OrthoDB" id="408493at2759"/>
<dbReference type="VEuPathDB" id="FungiDB:LELG_02197"/>
<dbReference type="STRING" id="379508.A5DXW0"/>
<dbReference type="HOGENOM" id="CLU_025028_3_1_1"/>
<evidence type="ECO:0000313" key="7">
    <source>
        <dbReference type="Proteomes" id="UP000001996"/>
    </source>
</evidence>
<dbReference type="GO" id="GO:0000139">
    <property type="term" value="C:Golgi membrane"/>
    <property type="evidence" value="ECO:0007669"/>
    <property type="project" value="InterPro"/>
</dbReference>
<evidence type="ECO:0000256" key="1">
    <source>
        <dbReference type="ARBA" id="ARBA00004141"/>
    </source>
</evidence>
<dbReference type="Gene3D" id="1.10.3730.20">
    <property type="match status" value="1"/>
</dbReference>
<reference evidence="6 7" key="1">
    <citation type="journal article" date="2009" name="Nature">
        <title>Evolution of pathogenicity and sexual reproduction in eight Candida genomes.</title>
        <authorList>
            <person name="Butler G."/>
            <person name="Rasmussen M.D."/>
            <person name="Lin M.F."/>
            <person name="Santos M.A."/>
            <person name="Sakthikumar S."/>
            <person name="Munro C.A."/>
            <person name="Rheinbay E."/>
            <person name="Grabherr M."/>
            <person name="Forche A."/>
            <person name="Reedy J.L."/>
            <person name="Agrafioti I."/>
            <person name="Arnaud M.B."/>
            <person name="Bates S."/>
            <person name="Brown A.J."/>
            <person name="Brunke S."/>
            <person name="Costanzo M.C."/>
            <person name="Fitzpatrick D.A."/>
            <person name="de Groot P.W."/>
            <person name="Harris D."/>
            <person name="Hoyer L.L."/>
            <person name="Hube B."/>
            <person name="Klis F.M."/>
            <person name="Kodira C."/>
            <person name="Lennard N."/>
            <person name="Logue M.E."/>
            <person name="Martin R."/>
            <person name="Neiman A.M."/>
            <person name="Nikolaou E."/>
            <person name="Quail M.A."/>
            <person name="Quinn J."/>
            <person name="Santos M.C."/>
            <person name="Schmitzberger F.F."/>
            <person name="Sherlock G."/>
            <person name="Shah P."/>
            <person name="Silverstein K.A."/>
            <person name="Skrzypek M.S."/>
            <person name="Soll D."/>
            <person name="Staggs R."/>
            <person name="Stansfield I."/>
            <person name="Stumpf M.P."/>
            <person name="Sudbery P.E."/>
            <person name="Srikantha T."/>
            <person name="Zeng Q."/>
            <person name="Berman J."/>
            <person name="Berriman M."/>
            <person name="Heitman J."/>
            <person name="Gow N.A."/>
            <person name="Lorenz M.C."/>
            <person name="Birren B.W."/>
            <person name="Kellis M."/>
            <person name="Cuomo C.A."/>
        </authorList>
    </citation>
    <scope>NUCLEOTIDE SEQUENCE [LARGE SCALE GENOMIC DNA]</scope>
    <source>
        <strain evidence="7">ATCC 11503 / BCRC 21390 / CBS 2605 / JCM 1781 / NBRC 1676 / NRRL YB-4239</strain>
    </source>
</reference>
<keyword evidence="3 5" id="KW-1133">Transmembrane helix</keyword>
<dbReference type="InterPro" id="IPR037185">
    <property type="entry name" value="EmrE-like"/>
</dbReference>
<dbReference type="Pfam" id="PF04142">
    <property type="entry name" value="Nuc_sug_transp"/>
    <property type="match status" value="1"/>
</dbReference>
<evidence type="ECO:0000256" key="4">
    <source>
        <dbReference type="ARBA" id="ARBA00023136"/>
    </source>
</evidence>
<gene>
    <name evidence="6" type="ORF">LELG_02197</name>
</gene>
<dbReference type="GeneID" id="5234053"/>
<evidence type="ECO:0000256" key="3">
    <source>
        <dbReference type="ARBA" id="ARBA00022989"/>
    </source>
</evidence>
<feature type="transmembrane region" description="Helical" evidence="5">
    <location>
        <begin position="186"/>
        <end position="205"/>
    </location>
</feature>
<dbReference type="PIRSF" id="PIRSF036436">
    <property type="entry name" value="UCP036436"/>
    <property type="match status" value="1"/>
</dbReference>
<feature type="transmembrane region" description="Helical" evidence="5">
    <location>
        <begin position="270"/>
        <end position="294"/>
    </location>
</feature>
<dbReference type="AlphaFoldDB" id="A5DXW0"/>